<keyword evidence="2" id="KW-1185">Reference proteome</keyword>
<sequence length="54" mass="6125">MVNLRMANLRMVNLRMANLRMVNLRMANLRMSARIMIIAPLQQSLESKGPNVAA</sequence>
<dbReference type="Proteomes" id="UP000799754">
    <property type="component" value="Unassembled WGS sequence"/>
</dbReference>
<gene>
    <name evidence="1" type="ORF">BU25DRAFT_453616</name>
</gene>
<protein>
    <submittedName>
        <fullName evidence="1">Uncharacterized protein</fullName>
    </submittedName>
</protein>
<organism evidence="1 2">
    <name type="scientific">Macroventuria anomochaeta</name>
    <dbReference type="NCBI Taxonomy" id="301207"/>
    <lineage>
        <taxon>Eukaryota</taxon>
        <taxon>Fungi</taxon>
        <taxon>Dikarya</taxon>
        <taxon>Ascomycota</taxon>
        <taxon>Pezizomycotina</taxon>
        <taxon>Dothideomycetes</taxon>
        <taxon>Pleosporomycetidae</taxon>
        <taxon>Pleosporales</taxon>
        <taxon>Pleosporineae</taxon>
        <taxon>Didymellaceae</taxon>
        <taxon>Macroventuria</taxon>
    </lineage>
</organism>
<accession>A0ACB6SHZ2</accession>
<dbReference type="EMBL" id="MU006701">
    <property type="protein sequence ID" value="KAF2633905.1"/>
    <property type="molecule type" value="Genomic_DNA"/>
</dbReference>
<proteinExistence type="predicted"/>
<evidence type="ECO:0000313" key="1">
    <source>
        <dbReference type="EMBL" id="KAF2633905.1"/>
    </source>
</evidence>
<evidence type="ECO:0000313" key="2">
    <source>
        <dbReference type="Proteomes" id="UP000799754"/>
    </source>
</evidence>
<comment type="caution">
    <text evidence="1">The sequence shown here is derived from an EMBL/GenBank/DDBJ whole genome shotgun (WGS) entry which is preliminary data.</text>
</comment>
<name>A0ACB6SHZ2_9PLEO</name>
<reference evidence="1" key="1">
    <citation type="journal article" date="2020" name="Stud. Mycol.">
        <title>101 Dothideomycetes genomes: a test case for predicting lifestyles and emergence of pathogens.</title>
        <authorList>
            <person name="Haridas S."/>
            <person name="Albert R."/>
            <person name="Binder M."/>
            <person name="Bloem J."/>
            <person name="Labutti K."/>
            <person name="Salamov A."/>
            <person name="Andreopoulos B."/>
            <person name="Baker S."/>
            <person name="Barry K."/>
            <person name="Bills G."/>
            <person name="Bluhm B."/>
            <person name="Cannon C."/>
            <person name="Castanera R."/>
            <person name="Culley D."/>
            <person name="Daum C."/>
            <person name="Ezra D."/>
            <person name="Gonzalez J."/>
            <person name="Henrissat B."/>
            <person name="Kuo A."/>
            <person name="Liang C."/>
            <person name="Lipzen A."/>
            <person name="Lutzoni F."/>
            <person name="Magnuson J."/>
            <person name="Mondo S."/>
            <person name="Nolan M."/>
            <person name="Ohm R."/>
            <person name="Pangilinan J."/>
            <person name="Park H.-J."/>
            <person name="Ramirez L."/>
            <person name="Alfaro M."/>
            <person name="Sun H."/>
            <person name="Tritt A."/>
            <person name="Yoshinaga Y."/>
            <person name="Zwiers L.-H."/>
            <person name="Turgeon B."/>
            <person name="Goodwin S."/>
            <person name="Spatafora J."/>
            <person name="Crous P."/>
            <person name="Grigoriev I."/>
        </authorList>
    </citation>
    <scope>NUCLEOTIDE SEQUENCE</scope>
    <source>
        <strain evidence="1">CBS 525.71</strain>
    </source>
</reference>